<dbReference type="Pfam" id="PF13362">
    <property type="entry name" value="Toprim_3"/>
    <property type="match status" value="1"/>
</dbReference>
<dbReference type="NCBIfam" id="NF041492">
    <property type="entry name" value="MobF"/>
    <property type="match status" value="1"/>
</dbReference>
<protein>
    <submittedName>
        <fullName evidence="2">Putative conjugative transfer protein TraI</fullName>
    </submittedName>
</protein>
<evidence type="ECO:0000259" key="1">
    <source>
        <dbReference type="SMART" id="SM00382"/>
    </source>
</evidence>
<evidence type="ECO:0000313" key="3">
    <source>
        <dbReference type="Proteomes" id="UP000254794"/>
    </source>
</evidence>
<dbReference type="InterPro" id="IPR014059">
    <property type="entry name" value="TraI/TrwC_relax"/>
</dbReference>
<proteinExistence type="predicted"/>
<dbReference type="Pfam" id="PF13604">
    <property type="entry name" value="AAA_30"/>
    <property type="match status" value="1"/>
</dbReference>
<keyword evidence="3" id="KW-1185">Reference proteome</keyword>
<dbReference type="InterPro" id="IPR014862">
    <property type="entry name" value="TrwC"/>
</dbReference>
<name>A0A378KCN6_9GAMM</name>
<dbReference type="InterPro" id="IPR027417">
    <property type="entry name" value="P-loop_NTPase"/>
</dbReference>
<sequence length="1960" mass="222633">MLTIKPLKKAKDAQHYYSEKDNYYLTDKDTLKDSSLWMGNGATELGLRGVVEPSRFLSLLNGELPNGKALGIVKNGVREHRAGTDITLSAPKSVSILALVGQDERIIRAHQTAVQTTFLRIEAMAAEARITFNKETAFEKTNNLTAATFLHTSSRDLDPDLHTHIIIMNITKRLDEQWRALSSRTKEDRENLDHGFREIIYQNQHYFGLVYMSTLAKEIRELGYDIRIKDIYGNFEIEGIPEELIKDLSKRREEIIHDMKEKGYFSAKAAEISNGVTRKKKADIDSISLLAKWLEEIKTYDVNLDALITTSKNKENRAIYGNTLPQIKEFISRDVKEAIQDAIAHLSEYNMQIKHATLVRLAFSFAAGKIDHNEIEQEIDNLLQSGKLSGKEFEYYTTKELLEKEKEFTRVLLANPKDTIALETSGTGSAAAILSQKQRIQVVDVNGLANQKTLIQDFVDIADRNKVNVYVLHQGRNQVEILSNEIKRTNNSLFSWLMNLFKDDIVHTVGGFKYHYGKTLNTDEKESLIIVHDAQKISIDDLNSLNNISSRSRGRLILLNNIESTLGYSPGNPIKTLKENGINHTLCLSARKNISVNLHLSKNPENDLIKTWMGYDRKTQINSTIVALTNRQLSELNTHVREELIHRGIIGNKQEIIDVLSAINLTQAQKQHSKFFAVGDRITFKAFTKNQTHYTVKSIEDSKLILESDSNIESKFNLRGADEFIVSRKKGLNLAIGDVITNDRLIIFKNNRIEKGGRFQILDMNVKSIHLKHESNILVIDRESFSSNYFSYGYCKKLNGLKGKEENILISAKPHQLNKNLSGELSEYAKNILLFTTNLNKAQNFLDSEQIKWTAADILKKTPDTIYRNASYADKIIEKDIKLLLKNIEIRDSLDRKEVAKMAVSYAIAKCAERQAAFKHSELMLHALKHALGKADFNDISPILKERIKILDLVHLDTCWTTKDALILEEDIIRANFSEQGKVAPIMRNLNQVTLPHKLTQGQRQAILQAISTTDRFVSVQGLAGVGKTTMMQQIQDIAVTNGFQVLGLAPTHQAKSELIKQGIQALTIDHFLTNETSINDKSLLIIDEASMIDNVKYHELQKRIISGNARGIFTGDITQLQSLASGIPHELTIKTQSQKVVFMDEIMRQNPNPELKRAAEFASRREIRRAFEVLGKIDPEKYITRDKPFVHKLKSSIIEIPCALNEEGQKDYKPIYKAIANDYLSRTTNCQEQTIVIVHAHKDRDTIDTLIRHGLKRQNQISQDGQKINRLFSKSMDKADMLYIENFRPGDILRFGKTYHAVQRNEYLTVSEVNKNNNELICKTIDGITLNIKPNTLIHAKAALYSHAQFELACGDKIRLKLSNEEKGHVSNRQYTVASIKDNIVWLKNGEEQLKLDTKNPCDQHWDYAYTNTAYSSQGATTKLAIALELENRVVVTTHRSHEIDITRASDQVSIYTDNAKNLVDRLENKIKQRHVDKTSAIIEADCYLEDKKQTLKVGKGLLSRRETITNERMFSKETKKEIRVVAQGNNVHIDADHILSCLNQQGNRLAISLLGEPNTHLSNNRELRYGSKGSLKINLDKGLWYNFETGESGNFFQLIQNELQLKNFKETLDFAVKFTHHIPIQKYVKHQDVSKDSLKNKPDKKIGMRDRASELYAKSKPIKGSIIEKYLIVHRGIHHFENSDLRYCPSVPSKKDGQGCYSPALLAFAKDKEGNINHVQVTRINQQTANKDKMLDITKQTYGTMNGFAVNLNHKGEGEVTYLTEGIETGLSILETNPKARVYSTLGKQNFYTINTDYLSKEVIMCFDNDGDNSFKHLKGKESNVLIDAATRLVDKGFNVLISLSKIKNRDLNDVLLDQGVKGVENELKLLISVDEFKKLCADFNKKINLDSVNKEINLNVDKIHKPDFLKAINQPELANKGLIERIKYLSINKNLPDQAQAVQEPKVHKKIEIAREL</sequence>
<dbReference type="NCBIfam" id="TIGR02686">
    <property type="entry name" value="relax_trwC"/>
    <property type="match status" value="1"/>
</dbReference>
<dbReference type="RefSeq" id="WP_115332680.1">
    <property type="nucleotide sequence ID" value="NZ_CAAAHP010000013.1"/>
</dbReference>
<dbReference type="Proteomes" id="UP000254794">
    <property type="component" value="Unassembled WGS sequence"/>
</dbReference>
<dbReference type="OrthoDB" id="1634048at2"/>
<dbReference type="InterPro" id="IPR006171">
    <property type="entry name" value="TOPRIM_dom"/>
</dbReference>
<dbReference type="InterPro" id="IPR003593">
    <property type="entry name" value="AAA+_ATPase"/>
</dbReference>
<dbReference type="NCBIfam" id="TIGR02760">
    <property type="entry name" value="TraI_TIGR"/>
    <property type="match status" value="1"/>
</dbReference>
<gene>
    <name evidence="2" type="primary">traI_2</name>
    <name evidence="2" type="ORF">NCTC13316_03140</name>
</gene>
<dbReference type="Gene3D" id="3.40.50.300">
    <property type="entry name" value="P-loop containing nucleotide triphosphate hydrolases"/>
    <property type="match status" value="1"/>
</dbReference>
<evidence type="ECO:0000313" key="2">
    <source>
        <dbReference type="EMBL" id="STX81271.1"/>
    </source>
</evidence>
<dbReference type="SUPFAM" id="SSF52540">
    <property type="entry name" value="P-loop containing nucleoside triphosphate hydrolases"/>
    <property type="match status" value="2"/>
</dbReference>
<dbReference type="Pfam" id="PF08751">
    <property type="entry name" value="TrwC"/>
    <property type="match status" value="1"/>
</dbReference>
<dbReference type="SMART" id="SM00382">
    <property type="entry name" value="AAA"/>
    <property type="match status" value="1"/>
</dbReference>
<dbReference type="EMBL" id="UGOD01000002">
    <property type="protein sequence ID" value="STX81271.1"/>
    <property type="molecule type" value="Genomic_DNA"/>
</dbReference>
<dbReference type="InterPro" id="IPR055570">
    <property type="entry name" value="DUF7146"/>
</dbReference>
<organism evidence="2 3">
    <name type="scientific">Legionella busanensis</name>
    <dbReference type="NCBI Taxonomy" id="190655"/>
    <lineage>
        <taxon>Bacteria</taxon>
        <taxon>Pseudomonadati</taxon>
        <taxon>Pseudomonadota</taxon>
        <taxon>Gammaproteobacteria</taxon>
        <taxon>Legionellales</taxon>
        <taxon>Legionellaceae</taxon>
        <taxon>Legionella</taxon>
    </lineage>
</organism>
<feature type="domain" description="AAA+ ATPase" evidence="1">
    <location>
        <begin position="1014"/>
        <end position="1266"/>
    </location>
</feature>
<dbReference type="Pfam" id="PF23639">
    <property type="entry name" value="DUF7146"/>
    <property type="match status" value="1"/>
</dbReference>
<accession>A0A378KCN6</accession>
<dbReference type="InterPro" id="IPR014129">
    <property type="entry name" value="Conjug_relaxase_TraI"/>
</dbReference>
<reference evidence="2 3" key="1">
    <citation type="submission" date="2018-06" db="EMBL/GenBank/DDBJ databases">
        <authorList>
            <consortium name="Pathogen Informatics"/>
            <person name="Doyle S."/>
        </authorList>
    </citation>
    <scope>NUCLEOTIDE SEQUENCE [LARGE SCALE GENOMIC DNA]</scope>
    <source>
        <strain evidence="2 3">NCTC13316</strain>
    </source>
</reference>
<dbReference type="SUPFAM" id="SSF55464">
    <property type="entry name" value="Origin of replication-binding domain, RBD-like"/>
    <property type="match status" value="1"/>
</dbReference>